<comment type="caution">
    <text evidence="4">The sequence shown here is derived from an EMBL/GenBank/DDBJ whole genome shotgun (WGS) entry which is preliminary data.</text>
</comment>
<keyword evidence="3" id="KW-0472">Membrane</keyword>
<sequence>MSWWQWVLLWLLLAVLGAAYVGWRLWRLWGPLKKLGAEAAIAQERLAAIEAEINELEHQLRTVDDLAVLQDPAELRRQRADLKARHRAQRAAHRKSHRPDWAHHVEW</sequence>
<name>A0A916T8S6_9MICO</name>
<dbReference type="EMBL" id="BMHI01000004">
    <property type="protein sequence ID" value="GGB35937.1"/>
    <property type="molecule type" value="Genomic_DNA"/>
</dbReference>
<reference evidence="4" key="2">
    <citation type="submission" date="2020-09" db="EMBL/GenBank/DDBJ databases">
        <authorList>
            <person name="Sun Q."/>
            <person name="Zhou Y."/>
        </authorList>
    </citation>
    <scope>NUCLEOTIDE SEQUENCE</scope>
    <source>
        <strain evidence="4">CGMCC 1.15085</strain>
    </source>
</reference>
<evidence type="ECO:0000256" key="2">
    <source>
        <dbReference type="SAM" id="MobiDB-lite"/>
    </source>
</evidence>
<feature type="compositionally biased region" description="Basic and acidic residues" evidence="2">
    <location>
        <begin position="98"/>
        <end position="107"/>
    </location>
</feature>
<evidence type="ECO:0000256" key="1">
    <source>
        <dbReference type="SAM" id="Coils"/>
    </source>
</evidence>
<feature type="coiled-coil region" evidence="1">
    <location>
        <begin position="32"/>
        <end position="66"/>
    </location>
</feature>
<evidence type="ECO:0000256" key="3">
    <source>
        <dbReference type="SAM" id="Phobius"/>
    </source>
</evidence>
<feature type="transmembrane region" description="Helical" evidence="3">
    <location>
        <begin position="6"/>
        <end position="26"/>
    </location>
</feature>
<organism evidence="4 5">
    <name type="scientific">Flexivirga endophytica</name>
    <dbReference type="NCBI Taxonomy" id="1849103"/>
    <lineage>
        <taxon>Bacteria</taxon>
        <taxon>Bacillati</taxon>
        <taxon>Actinomycetota</taxon>
        <taxon>Actinomycetes</taxon>
        <taxon>Micrococcales</taxon>
        <taxon>Dermacoccaceae</taxon>
        <taxon>Flexivirga</taxon>
    </lineage>
</organism>
<reference evidence="4" key="1">
    <citation type="journal article" date="2014" name="Int. J. Syst. Evol. Microbiol.">
        <title>Complete genome sequence of Corynebacterium casei LMG S-19264T (=DSM 44701T), isolated from a smear-ripened cheese.</title>
        <authorList>
            <consortium name="US DOE Joint Genome Institute (JGI-PGF)"/>
            <person name="Walter F."/>
            <person name="Albersmeier A."/>
            <person name="Kalinowski J."/>
            <person name="Ruckert C."/>
        </authorList>
    </citation>
    <scope>NUCLEOTIDE SEQUENCE</scope>
    <source>
        <strain evidence="4">CGMCC 1.15085</strain>
    </source>
</reference>
<accession>A0A916T8S6</accession>
<feature type="compositionally biased region" description="Basic residues" evidence="2">
    <location>
        <begin position="88"/>
        <end position="97"/>
    </location>
</feature>
<keyword evidence="5" id="KW-1185">Reference proteome</keyword>
<gene>
    <name evidence="4" type="ORF">GCM10011492_28300</name>
</gene>
<keyword evidence="3" id="KW-0812">Transmembrane</keyword>
<keyword evidence="3" id="KW-1133">Transmembrane helix</keyword>
<dbReference type="Proteomes" id="UP000636793">
    <property type="component" value="Unassembled WGS sequence"/>
</dbReference>
<evidence type="ECO:0000313" key="5">
    <source>
        <dbReference type="Proteomes" id="UP000636793"/>
    </source>
</evidence>
<evidence type="ECO:0000313" key="4">
    <source>
        <dbReference type="EMBL" id="GGB35937.1"/>
    </source>
</evidence>
<dbReference type="AlphaFoldDB" id="A0A916T8S6"/>
<proteinExistence type="predicted"/>
<keyword evidence="1" id="KW-0175">Coiled coil</keyword>
<feature type="region of interest" description="Disordered" evidence="2">
    <location>
        <begin position="88"/>
        <end position="107"/>
    </location>
</feature>
<protein>
    <submittedName>
        <fullName evidence="4">Uncharacterized protein</fullName>
    </submittedName>
</protein>
<dbReference type="RefSeq" id="WP_188837667.1">
    <property type="nucleotide sequence ID" value="NZ_BMHI01000004.1"/>
</dbReference>